<proteinExistence type="predicted"/>
<protein>
    <submittedName>
        <fullName evidence="1">Uncharacterized protein</fullName>
    </submittedName>
</protein>
<comment type="caution">
    <text evidence="1">The sequence shown here is derived from an EMBL/GenBank/DDBJ whole genome shotgun (WGS) entry which is preliminary data.</text>
</comment>
<organism evidence="1 2">
    <name type="scientific">Thermaurantimonas aggregans</name>
    <dbReference type="NCBI Taxonomy" id="2173829"/>
    <lineage>
        <taxon>Bacteria</taxon>
        <taxon>Pseudomonadati</taxon>
        <taxon>Bacteroidota</taxon>
        <taxon>Flavobacteriia</taxon>
        <taxon>Flavobacteriales</taxon>
        <taxon>Schleiferiaceae</taxon>
        <taxon>Thermaurantimonas</taxon>
    </lineage>
</organism>
<sequence>MVVAACVMTIACKKEKKDDLISPTQITDINDLKAPDNFSWKTHGDFKFEISGNQVGIVEISHEQTILHRAVVVPGETYKVDLGIPAFMKEVEVTLNGVTKKADLKNPIQKINF</sequence>
<dbReference type="Proteomes" id="UP000286715">
    <property type="component" value="Unassembled WGS sequence"/>
</dbReference>
<reference evidence="1 2" key="1">
    <citation type="submission" date="2018-11" db="EMBL/GenBank/DDBJ databases">
        <title>Schleiferia aggregans sp. nov., a moderately thermophilic heterotrophic bacterium isolated from microbial mats at a terrestrial hot spring.</title>
        <authorList>
            <person name="Iino T."/>
            <person name="Ohkuma M."/>
            <person name="Haruta S."/>
        </authorList>
    </citation>
    <scope>NUCLEOTIDE SEQUENCE [LARGE SCALE GENOMIC DNA]</scope>
    <source>
        <strain evidence="1 2">LA</strain>
    </source>
</reference>
<dbReference type="EMBL" id="BHZE01000017">
    <property type="protein sequence ID" value="GCD78181.1"/>
    <property type="molecule type" value="Genomic_DNA"/>
</dbReference>
<name>A0A401XMF7_9FLAO</name>
<gene>
    <name evidence="1" type="ORF">JCM31826_16630</name>
</gene>
<evidence type="ECO:0000313" key="1">
    <source>
        <dbReference type="EMBL" id="GCD78181.1"/>
    </source>
</evidence>
<accession>A0A401XMF7</accession>
<dbReference type="AlphaFoldDB" id="A0A401XMF7"/>
<evidence type="ECO:0000313" key="2">
    <source>
        <dbReference type="Proteomes" id="UP000286715"/>
    </source>
</evidence>
<keyword evidence="2" id="KW-1185">Reference proteome</keyword>